<keyword evidence="2" id="KW-0238">DNA-binding</keyword>
<proteinExistence type="predicted"/>
<feature type="domain" description="HTH gntR-type" evidence="4">
    <location>
        <begin position="13"/>
        <end position="81"/>
    </location>
</feature>
<dbReference type="PANTHER" id="PTHR43537:SF44">
    <property type="entry name" value="GNTR FAMILY REGULATORY PROTEIN"/>
    <property type="match status" value="1"/>
</dbReference>
<dbReference type="InterPro" id="IPR036388">
    <property type="entry name" value="WH-like_DNA-bd_sf"/>
</dbReference>
<dbReference type="eggNOG" id="COG2186">
    <property type="taxonomic scope" value="Bacteria"/>
</dbReference>
<dbReference type="Pfam" id="PF00392">
    <property type="entry name" value="GntR"/>
    <property type="match status" value="1"/>
</dbReference>
<dbReference type="Gene3D" id="1.10.10.10">
    <property type="entry name" value="Winged helix-like DNA-binding domain superfamily/Winged helix DNA-binding domain"/>
    <property type="match status" value="1"/>
</dbReference>
<dbReference type="InterPro" id="IPR000524">
    <property type="entry name" value="Tscrpt_reg_HTH_GntR"/>
</dbReference>
<evidence type="ECO:0000256" key="2">
    <source>
        <dbReference type="ARBA" id="ARBA00023125"/>
    </source>
</evidence>
<evidence type="ECO:0000256" key="1">
    <source>
        <dbReference type="ARBA" id="ARBA00023015"/>
    </source>
</evidence>
<accession>A0A084UEQ7</accession>
<keyword evidence="3" id="KW-0804">Transcription</keyword>
<dbReference type="SUPFAM" id="SSF48008">
    <property type="entry name" value="GntR ligand-binding domain-like"/>
    <property type="match status" value="1"/>
</dbReference>
<dbReference type="Pfam" id="PF07729">
    <property type="entry name" value="FCD"/>
    <property type="match status" value="1"/>
</dbReference>
<dbReference type="GO" id="GO:0003677">
    <property type="term" value="F:DNA binding"/>
    <property type="evidence" value="ECO:0007669"/>
    <property type="project" value="UniProtKB-KW"/>
</dbReference>
<dbReference type="RefSeq" id="WP_051914224.1">
    <property type="nucleotide sequence ID" value="NZ_JMQM01000001.1"/>
</dbReference>
<keyword evidence="1" id="KW-0805">Transcription regulation</keyword>
<protein>
    <submittedName>
        <fullName evidence="5">GntR family transcriptional regulator</fullName>
    </submittedName>
</protein>
<reference evidence="5 6" key="1">
    <citation type="submission" date="2014-05" db="EMBL/GenBank/DDBJ databases">
        <title>Draft Genome Sequence of Nitratireductor basaltis Strain UMTGB225, A Marine Bacterium Isolated from Green Barrel Tunicate.</title>
        <authorList>
            <person name="Gan H.Y."/>
        </authorList>
    </citation>
    <scope>NUCLEOTIDE SEQUENCE [LARGE SCALE GENOMIC DNA]</scope>
    <source>
        <strain evidence="5 6">UMTGB225</strain>
    </source>
</reference>
<evidence type="ECO:0000313" key="6">
    <source>
        <dbReference type="Proteomes" id="UP000053675"/>
    </source>
</evidence>
<evidence type="ECO:0000313" key="5">
    <source>
        <dbReference type="EMBL" id="KFB11443.1"/>
    </source>
</evidence>
<dbReference type="STRING" id="472175.EL18_02491"/>
<dbReference type="CDD" id="cd07377">
    <property type="entry name" value="WHTH_GntR"/>
    <property type="match status" value="1"/>
</dbReference>
<dbReference type="EMBL" id="JMQM01000001">
    <property type="protein sequence ID" value="KFB11443.1"/>
    <property type="molecule type" value="Genomic_DNA"/>
</dbReference>
<dbReference type="SUPFAM" id="SSF46785">
    <property type="entry name" value="Winged helix' DNA-binding domain"/>
    <property type="match status" value="1"/>
</dbReference>
<keyword evidence="6" id="KW-1185">Reference proteome</keyword>
<gene>
    <name evidence="5" type="ORF">EL18_02491</name>
</gene>
<dbReference type="PANTHER" id="PTHR43537">
    <property type="entry name" value="TRANSCRIPTIONAL REGULATOR, GNTR FAMILY"/>
    <property type="match status" value="1"/>
</dbReference>
<dbReference type="AlphaFoldDB" id="A0A084UEQ7"/>
<organism evidence="5 6">
    <name type="scientific">Nitratireductor basaltis</name>
    <dbReference type="NCBI Taxonomy" id="472175"/>
    <lineage>
        <taxon>Bacteria</taxon>
        <taxon>Pseudomonadati</taxon>
        <taxon>Pseudomonadota</taxon>
        <taxon>Alphaproteobacteria</taxon>
        <taxon>Hyphomicrobiales</taxon>
        <taxon>Phyllobacteriaceae</taxon>
        <taxon>Nitratireductor</taxon>
    </lineage>
</organism>
<dbReference type="SMART" id="SM00895">
    <property type="entry name" value="FCD"/>
    <property type="match status" value="1"/>
</dbReference>
<comment type="caution">
    <text evidence="5">The sequence shown here is derived from an EMBL/GenBank/DDBJ whole genome shotgun (WGS) entry which is preliminary data.</text>
</comment>
<dbReference type="PROSITE" id="PS50949">
    <property type="entry name" value="HTH_GNTR"/>
    <property type="match status" value="1"/>
</dbReference>
<dbReference type="Proteomes" id="UP000053675">
    <property type="component" value="Unassembled WGS sequence"/>
</dbReference>
<dbReference type="PRINTS" id="PR00035">
    <property type="entry name" value="HTHGNTR"/>
</dbReference>
<dbReference type="PATRIC" id="fig|472175.3.peg.2484"/>
<dbReference type="SMART" id="SM00345">
    <property type="entry name" value="HTH_GNTR"/>
    <property type="match status" value="1"/>
</dbReference>
<dbReference type="InterPro" id="IPR036390">
    <property type="entry name" value="WH_DNA-bd_sf"/>
</dbReference>
<evidence type="ECO:0000259" key="4">
    <source>
        <dbReference type="PROSITE" id="PS50949"/>
    </source>
</evidence>
<evidence type="ECO:0000256" key="3">
    <source>
        <dbReference type="ARBA" id="ARBA00023163"/>
    </source>
</evidence>
<name>A0A084UEQ7_9HYPH</name>
<dbReference type="InterPro" id="IPR008920">
    <property type="entry name" value="TF_FadR/GntR_C"/>
</dbReference>
<dbReference type="Gene3D" id="1.20.120.530">
    <property type="entry name" value="GntR ligand-binding domain-like"/>
    <property type="match status" value="1"/>
</dbReference>
<dbReference type="InterPro" id="IPR011711">
    <property type="entry name" value="GntR_C"/>
</dbReference>
<dbReference type="GO" id="GO:0003700">
    <property type="term" value="F:DNA-binding transcription factor activity"/>
    <property type="evidence" value="ECO:0007669"/>
    <property type="project" value="InterPro"/>
</dbReference>
<dbReference type="OrthoDB" id="9028214at2"/>
<sequence>MDQIEAARPASGGRAADWVVSQIEDDILSGVLENGTPLPAERELMERFKTSRTVVREAITTLSSRGLIDAKPRFRPVVRKPGFDTALSSVGSIVKLLLAETRGVKTLYESRVFVERALVRDAARAATRKDIDDLREALAANQNSISDSEEFYRTDTAFHGVLYRVPRNPIFPAVHEAYTSWLAPHWERMPRSPERNRVNFMSHKAIFDAIVERDADAAEEALETHLKAAWEYVRVTFELEE</sequence>